<dbReference type="PANTHER" id="PTHR46481">
    <property type="entry name" value="ZINC FINGER BED DOMAIN-CONTAINING PROTEIN 4"/>
    <property type="match status" value="1"/>
</dbReference>
<name>A0A2Z7CLB2_9LAMI</name>
<proteinExistence type="predicted"/>
<evidence type="ECO:0000256" key="5">
    <source>
        <dbReference type="ARBA" id="ARBA00023242"/>
    </source>
</evidence>
<dbReference type="SUPFAM" id="SSF140996">
    <property type="entry name" value="Hermes dimerisation domain"/>
    <property type="match status" value="1"/>
</dbReference>
<evidence type="ECO:0000256" key="3">
    <source>
        <dbReference type="ARBA" id="ARBA00022771"/>
    </source>
</evidence>
<keyword evidence="2" id="KW-0479">Metal-binding</keyword>
<comment type="subcellular location">
    <subcellularLocation>
        <location evidence="1">Nucleus</location>
    </subcellularLocation>
</comment>
<dbReference type="GO" id="GO:0005634">
    <property type="term" value="C:nucleus"/>
    <property type="evidence" value="ECO:0007669"/>
    <property type="project" value="UniProtKB-SubCell"/>
</dbReference>
<dbReference type="EMBL" id="KQ996036">
    <property type="protein sequence ID" value="KZV45586.1"/>
    <property type="molecule type" value="Genomic_DNA"/>
</dbReference>
<sequence length="194" mass="22363">MIIIDELPFRFVEDEGFRKLCNGLQAKFSVPSRSTVASQMVCLTTDTWNSIRNLNYMVLTPHFIDDNWSLHKRCLLQWGIEKILTIIVENSSSNDSAIAYLSKKFKNWDRVVLNGEFLHVRCSAHILNLIVSDALKDMSDSVVKIRNAVRYVRSSPARLKKFKTCVEDEKFLVRVWCVCCSYEVELNLFDVGSC</sequence>
<dbReference type="InterPro" id="IPR012337">
    <property type="entry name" value="RNaseH-like_sf"/>
</dbReference>
<dbReference type="OrthoDB" id="912790at2759"/>
<evidence type="ECO:0000256" key="2">
    <source>
        <dbReference type="ARBA" id="ARBA00022723"/>
    </source>
</evidence>
<dbReference type="PANTHER" id="PTHR46481:SF10">
    <property type="entry name" value="ZINC FINGER BED DOMAIN-CONTAINING PROTEIN 39"/>
    <property type="match status" value="1"/>
</dbReference>
<dbReference type="GO" id="GO:0008270">
    <property type="term" value="F:zinc ion binding"/>
    <property type="evidence" value="ECO:0007669"/>
    <property type="project" value="UniProtKB-KW"/>
</dbReference>
<reference evidence="6 7" key="1">
    <citation type="journal article" date="2015" name="Proc. Natl. Acad. Sci. U.S.A.">
        <title>The resurrection genome of Boea hygrometrica: A blueprint for survival of dehydration.</title>
        <authorList>
            <person name="Xiao L."/>
            <person name="Yang G."/>
            <person name="Zhang L."/>
            <person name="Yang X."/>
            <person name="Zhao S."/>
            <person name="Ji Z."/>
            <person name="Zhou Q."/>
            <person name="Hu M."/>
            <person name="Wang Y."/>
            <person name="Chen M."/>
            <person name="Xu Y."/>
            <person name="Jin H."/>
            <person name="Xiao X."/>
            <person name="Hu G."/>
            <person name="Bao F."/>
            <person name="Hu Y."/>
            <person name="Wan P."/>
            <person name="Li L."/>
            <person name="Deng X."/>
            <person name="Kuang T."/>
            <person name="Xiang C."/>
            <person name="Zhu J.K."/>
            <person name="Oliver M.J."/>
            <person name="He Y."/>
        </authorList>
    </citation>
    <scope>NUCLEOTIDE SEQUENCE [LARGE SCALE GENOMIC DNA]</scope>
    <source>
        <strain evidence="7">cv. XS01</strain>
    </source>
</reference>
<keyword evidence="7" id="KW-1185">Reference proteome</keyword>
<keyword evidence="4" id="KW-0862">Zinc</keyword>
<dbReference type="SUPFAM" id="SSF53098">
    <property type="entry name" value="Ribonuclease H-like"/>
    <property type="match status" value="1"/>
</dbReference>
<accession>A0A2Z7CLB2</accession>
<evidence type="ECO:0000256" key="1">
    <source>
        <dbReference type="ARBA" id="ARBA00004123"/>
    </source>
</evidence>
<dbReference type="Proteomes" id="UP000250235">
    <property type="component" value="Unassembled WGS sequence"/>
</dbReference>
<protein>
    <submittedName>
        <fullName evidence="6">Zinc finger BED domain-containing protein RICESLEEPER 2-like</fullName>
    </submittedName>
</protein>
<gene>
    <name evidence="6" type="ORF">F511_27196</name>
</gene>
<keyword evidence="5" id="KW-0539">Nucleus</keyword>
<dbReference type="InterPro" id="IPR052035">
    <property type="entry name" value="ZnF_BED_domain_contain"/>
</dbReference>
<dbReference type="AlphaFoldDB" id="A0A2Z7CLB2"/>
<evidence type="ECO:0000313" key="7">
    <source>
        <dbReference type="Proteomes" id="UP000250235"/>
    </source>
</evidence>
<organism evidence="6 7">
    <name type="scientific">Dorcoceras hygrometricum</name>
    <dbReference type="NCBI Taxonomy" id="472368"/>
    <lineage>
        <taxon>Eukaryota</taxon>
        <taxon>Viridiplantae</taxon>
        <taxon>Streptophyta</taxon>
        <taxon>Embryophyta</taxon>
        <taxon>Tracheophyta</taxon>
        <taxon>Spermatophyta</taxon>
        <taxon>Magnoliopsida</taxon>
        <taxon>eudicotyledons</taxon>
        <taxon>Gunneridae</taxon>
        <taxon>Pentapetalae</taxon>
        <taxon>asterids</taxon>
        <taxon>lamiids</taxon>
        <taxon>Lamiales</taxon>
        <taxon>Gesneriaceae</taxon>
        <taxon>Didymocarpoideae</taxon>
        <taxon>Trichosporeae</taxon>
        <taxon>Loxocarpinae</taxon>
        <taxon>Dorcoceras</taxon>
    </lineage>
</organism>
<evidence type="ECO:0000256" key="4">
    <source>
        <dbReference type="ARBA" id="ARBA00022833"/>
    </source>
</evidence>
<keyword evidence="3" id="KW-0863">Zinc-finger</keyword>
<evidence type="ECO:0000313" key="6">
    <source>
        <dbReference type="EMBL" id="KZV45586.1"/>
    </source>
</evidence>